<keyword evidence="1" id="KW-1133">Transmembrane helix</keyword>
<gene>
    <name evidence="2" type="primary">213</name>
    <name evidence="2" type="ORF">AH04_213</name>
</gene>
<dbReference type="Proteomes" id="UP000827517">
    <property type="component" value="Segment"/>
</dbReference>
<dbReference type="KEGG" id="vg:77944093"/>
<keyword evidence="1" id="KW-0812">Transmembrane</keyword>
<proteinExistence type="predicted"/>
<feature type="transmembrane region" description="Helical" evidence="1">
    <location>
        <begin position="39"/>
        <end position="56"/>
    </location>
</feature>
<dbReference type="RefSeq" id="YP_010667967.1">
    <property type="nucleotide sequence ID" value="NC_070952.1"/>
</dbReference>
<reference evidence="2" key="1">
    <citation type="submission" date="2021-07" db="EMBL/GenBank/DDBJ databases">
        <authorList>
            <person name="Roth S.J."/>
            <person name="Krukonis G.P."/>
            <person name="Delesalle V.A."/>
        </authorList>
    </citation>
    <scope>NUCLEOTIDE SEQUENCE</scope>
</reference>
<sequence>MITNDITVDRIARANDVYEDLVRMDQLFLTHMKNHKRKWMLSLNLVSYLLLFFRITKFEHEGAKLLTILADTADFNVAHDLLCEFNDLLNDFKPTFIEYMDLARLNPAEDSTDLFNIYTYGGEV</sequence>
<evidence type="ECO:0000256" key="1">
    <source>
        <dbReference type="SAM" id="Phobius"/>
    </source>
</evidence>
<name>A0AAE7X156_9CAUD</name>
<organism evidence="2 3">
    <name type="scientific">Erwinia phage AH04</name>
    <dbReference type="NCBI Taxonomy" id="2869569"/>
    <lineage>
        <taxon>Viruses</taxon>
        <taxon>Duplodnaviria</taxon>
        <taxon>Heunggongvirae</taxon>
        <taxon>Uroviricota</taxon>
        <taxon>Caudoviricetes</taxon>
        <taxon>Chimalliviridae</taxon>
        <taxon>Meadowvirus</taxon>
        <taxon>Meadowvirus AH04</taxon>
    </lineage>
</organism>
<keyword evidence="3" id="KW-1185">Reference proteome</keyword>
<evidence type="ECO:0000313" key="3">
    <source>
        <dbReference type="Proteomes" id="UP000827517"/>
    </source>
</evidence>
<protein>
    <submittedName>
        <fullName evidence="2">Uncharacterized protein</fullName>
    </submittedName>
</protein>
<dbReference type="EMBL" id="MZ501267">
    <property type="protein sequence ID" value="QZA70688.1"/>
    <property type="molecule type" value="Genomic_DNA"/>
</dbReference>
<dbReference type="GeneID" id="77944093"/>
<evidence type="ECO:0000313" key="2">
    <source>
        <dbReference type="EMBL" id="QZA70688.1"/>
    </source>
</evidence>
<accession>A0AAE7X156</accession>
<keyword evidence="1" id="KW-0472">Membrane</keyword>